<dbReference type="CDD" id="cd20070">
    <property type="entry name" value="5TM_YidC_Alb3"/>
    <property type="match status" value="1"/>
</dbReference>
<dbReference type="InterPro" id="IPR028053">
    <property type="entry name" value="Membr_insert_YidC_N"/>
</dbReference>
<dbReference type="GO" id="GO:0015031">
    <property type="term" value="P:protein transport"/>
    <property type="evidence" value="ECO:0007669"/>
    <property type="project" value="UniProtKB-KW"/>
</dbReference>
<sequence length="633" mass="72975">MDKNTIIGLVLILAILFGFSYLNRPSEEEIAARQRYQDSVAMANAEQIKEQIEFEKKQRELDSIALAEHTIDTARALSLYGDFAGVAFGDDSLMTVESDLLRLQFSTRGGRVSSAELKEYRTHDSLPLVLFEGDESEMNFVLLTHNNRVLNTKDLYFKPMLTKTDDAQIMTMRLEVDSASHLDFVYTIPDSNYMTRFEIRAHNMAQHLDPRTNSLEMQWKSLIRQQEKGRKFESRYAVLYYKYAGDDVEEMSQNKNDAEKPTGKVRWVAFKDQFFSTIMLADNSFTSTALESEIMPEQSRYIKAYSMDAVVDFDPTGQHPTMMQTYYGPNQHRILKSYDKDLKGDDQLDLEKIIPLGWSLFRWVSQLLIIPMFNFFGRFISNYGIIILLMTIVIKLILLPLTFKSYMSSAKMRVLRPQIEEINARIPAEKAMERNQATMALYQKAGINPMGGCLPLLLQMPILFAMFSFFPTAIELRQQSFLWADDLSSYDAIVSWDTYIPFISSTFGNHISLFCLLMTVTNLIYTKVNMASQPSGGQMAGMNIVMYLMPIMFLFIFNNYASGLSYYYFVSLLITIGQTYLFRLFVDEKKLLKKIEAAKAKPKKKLGFMARLEAAQKAQQEAIRKQQQQHRKR</sequence>
<dbReference type="InterPro" id="IPR047196">
    <property type="entry name" value="YidC_ALB_C"/>
</dbReference>
<comment type="caution">
    <text evidence="16">The sequence shown here is derived from an EMBL/GenBank/DDBJ whole genome shotgun (WGS) entry which is preliminary data.</text>
</comment>
<evidence type="ECO:0000259" key="14">
    <source>
        <dbReference type="Pfam" id="PF02096"/>
    </source>
</evidence>
<evidence type="ECO:0000256" key="7">
    <source>
        <dbReference type="ARBA" id="ARBA00022927"/>
    </source>
</evidence>
<keyword evidence="9 13" id="KW-0472">Membrane</keyword>
<evidence type="ECO:0000313" key="16">
    <source>
        <dbReference type="EMBL" id="MBO8439435.1"/>
    </source>
</evidence>
<dbReference type="Pfam" id="PF14849">
    <property type="entry name" value="YidC_periplas"/>
    <property type="match status" value="1"/>
</dbReference>
<dbReference type="GO" id="GO:0051205">
    <property type="term" value="P:protein insertion into membrane"/>
    <property type="evidence" value="ECO:0007669"/>
    <property type="project" value="TreeGrafter"/>
</dbReference>
<gene>
    <name evidence="13 16" type="primary">yidC</name>
    <name evidence="16" type="ORF">IAC51_02170</name>
</gene>
<evidence type="ECO:0000256" key="3">
    <source>
        <dbReference type="ARBA" id="ARBA00015325"/>
    </source>
</evidence>
<comment type="subcellular location">
    <subcellularLocation>
        <location evidence="1">Cell inner membrane</location>
        <topology evidence="1">Multi-pass membrane protein</topology>
    </subcellularLocation>
    <subcellularLocation>
        <location evidence="13">Cell membrane</location>
        <topology evidence="13">Multi-pass membrane protein</topology>
    </subcellularLocation>
</comment>
<feature type="domain" description="Membrane insertase YidC N-terminal" evidence="15">
    <location>
        <begin position="94"/>
        <end position="368"/>
    </location>
</feature>
<evidence type="ECO:0000256" key="6">
    <source>
        <dbReference type="ARBA" id="ARBA00022692"/>
    </source>
</evidence>
<dbReference type="InterPro" id="IPR019998">
    <property type="entry name" value="Membr_insert_YidC"/>
</dbReference>
<comment type="similarity">
    <text evidence="2 13">Belongs to the OXA1/ALB3/YidC family. Type 1 subfamily.</text>
</comment>
<keyword evidence="5 13" id="KW-1003">Cell membrane</keyword>
<evidence type="ECO:0000256" key="5">
    <source>
        <dbReference type="ARBA" id="ARBA00022475"/>
    </source>
</evidence>
<feature type="transmembrane region" description="Helical" evidence="13">
    <location>
        <begin position="566"/>
        <end position="586"/>
    </location>
</feature>
<dbReference type="PANTHER" id="PTHR12428">
    <property type="entry name" value="OXA1"/>
    <property type="match status" value="1"/>
</dbReference>
<reference evidence="16" key="2">
    <citation type="journal article" date="2021" name="PeerJ">
        <title>Extensive microbial diversity within the chicken gut microbiome revealed by metagenomics and culture.</title>
        <authorList>
            <person name="Gilroy R."/>
            <person name="Ravi A."/>
            <person name="Getino M."/>
            <person name="Pursley I."/>
            <person name="Horton D.L."/>
            <person name="Alikhan N.F."/>
            <person name="Baker D."/>
            <person name="Gharbi K."/>
            <person name="Hall N."/>
            <person name="Watson M."/>
            <person name="Adriaenssens E.M."/>
            <person name="Foster-Nyarko E."/>
            <person name="Jarju S."/>
            <person name="Secka A."/>
            <person name="Antonio M."/>
            <person name="Oren A."/>
            <person name="Chaudhuri R.R."/>
            <person name="La Ragione R."/>
            <person name="Hildebrand F."/>
            <person name="Pallen M.J."/>
        </authorList>
    </citation>
    <scope>NUCLEOTIDE SEQUENCE</scope>
    <source>
        <strain evidence="16">3924</strain>
    </source>
</reference>
<accession>A0A940DIT6</accession>
<dbReference type="PANTHER" id="PTHR12428:SF65">
    <property type="entry name" value="CYTOCHROME C OXIDASE ASSEMBLY PROTEIN COX18, MITOCHONDRIAL"/>
    <property type="match status" value="1"/>
</dbReference>
<evidence type="ECO:0000256" key="4">
    <source>
        <dbReference type="ARBA" id="ARBA00022448"/>
    </source>
</evidence>
<dbReference type="InterPro" id="IPR028055">
    <property type="entry name" value="YidC/Oxa/ALB_C"/>
</dbReference>
<evidence type="ECO:0000313" key="17">
    <source>
        <dbReference type="Proteomes" id="UP000712007"/>
    </source>
</evidence>
<dbReference type="EMBL" id="JADIMV010000040">
    <property type="protein sequence ID" value="MBO8439435.1"/>
    <property type="molecule type" value="Genomic_DNA"/>
</dbReference>
<dbReference type="CDD" id="cd19961">
    <property type="entry name" value="EcYidC-like_peri"/>
    <property type="match status" value="1"/>
</dbReference>
<evidence type="ECO:0000256" key="1">
    <source>
        <dbReference type="ARBA" id="ARBA00004429"/>
    </source>
</evidence>
<evidence type="ECO:0000256" key="10">
    <source>
        <dbReference type="ARBA" id="ARBA00023186"/>
    </source>
</evidence>
<dbReference type="Gene3D" id="2.70.98.90">
    <property type="match status" value="1"/>
</dbReference>
<protein>
    <recommendedName>
        <fullName evidence="3 13">Membrane protein insertase YidC</fullName>
    </recommendedName>
    <alternativeName>
        <fullName evidence="12 13">Foldase YidC</fullName>
    </alternativeName>
    <alternativeName>
        <fullName evidence="13">Membrane protein YidC</fullName>
    </alternativeName>
    <alternativeName>
        <fullName evidence="11 13">membrane integrase YidC</fullName>
    </alternativeName>
</protein>
<evidence type="ECO:0000256" key="9">
    <source>
        <dbReference type="ARBA" id="ARBA00023136"/>
    </source>
</evidence>
<name>A0A940DIT6_9BACT</name>
<keyword evidence="6 13" id="KW-0812">Transmembrane</keyword>
<dbReference type="Pfam" id="PF02096">
    <property type="entry name" value="60KD_IMP"/>
    <property type="match status" value="1"/>
</dbReference>
<dbReference type="AlphaFoldDB" id="A0A940DIT6"/>
<comment type="subunit">
    <text evidence="13">Interacts with the Sec translocase complex via SecD. Specifically interacts with transmembrane segments of nascent integral membrane proteins during membrane integration.</text>
</comment>
<keyword evidence="10 13" id="KW-0143">Chaperone</keyword>
<feature type="transmembrane region" description="Helical" evidence="13">
    <location>
        <begin position="540"/>
        <end position="560"/>
    </location>
</feature>
<keyword evidence="8 13" id="KW-1133">Transmembrane helix</keyword>
<keyword evidence="4 13" id="KW-0813">Transport</keyword>
<dbReference type="NCBIfam" id="TIGR03592">
    <property type="entry name" value="yidC_oxa1_cterm"/>
    <property type="match status" value="1"/>
</dbReference>
<feature type="domain" description="Membrane insertase YidC/Oxa/ALB C-terminal" evidence="14">
    <location>
        <begin position="383"/>
        <end position="582"/>
    </location>
</feature>
<evidence type="ECO:0000256" key="8">
    <source>
        <dbReference type="ARBA" id="ARBA00022989"/>
    </source>
</evidence>
<dbReference type="Proteomes" id="UP000712007">
    <property type="component" value="Unassembled WGS sequence"/>
</dbReference>
<dbReference type="PRINTS" id="PR00701">
    <property type="entry name" value="60KDINNERMP"/>
</dbReference>
<dbReference type="GO" id="GO:0005886">
    <property type="term" value="C:plasma membrane"/>
    <property type="evidence" value="ECO:0007669"/>
    <property type="project" value="UniProtKB-SubCell"/>
</dbReference>
<dbReference type="NCBIfam" id="NF002356">
    <property type="entry name" value="PRK01318.2-3"/>
    <property type="match status" value="1"/>
</dbReference>
<comment type="function">
    <text evidence="13">Required for the insertion and/or proper folding and/or complex formation of integral membrane proteins into the membrane. Involved in integration of membrane proteins that insert both dependently and independently of the Sec translocase complex, as well as at least some lipoproteins. Aids folding of multispanning membrane proteins.</text>
</comment>
<evidence type="ECO:0000256" key="2">
    <source>
        <dbReference type="ARBA" id="ARBA00010527"/>
    </source>
</evidence>
<reference evidence="16" key="1">
    <citation type="submission" date="2020-10" db="EMBL/GenBank/DDBJ databases">
        <authorList>
            <person name="Gilroy R."/>
        </authorList>
    </citation>
    <scope>NUCLEOTIDE SEQUENCE</scope>
    <source>
        <strain evidence="16">3924</strain>
    </source>
</reference>
<evidence type="ECO:0000256" key="13">
    <source>
        <dbReference type="HAMAP-Rule" id="MF_01810"/>
    </source>
</evidence>
<evidence type="ECO:0000256" key="11">
    <source>
        <dbReference type="ARBA" id="ARBA00033245"/>
    </source>
</evidence>
<dbReference type="InterPro" id="IPR001708">
    <property type="entry name" value="YidC/ALB3/OXA1/COX18"/>
</dbReference>
<feature type="transmembrane region" description="Helical" evidence="13">
    <location>
        <begin position="453"/>
        <end position="474"/>
    </location>
</feature>
<evidence type="ECO:0000259" key="15">
    <source>
        <dbReference type="Pfam" id="PF14849"/>
    </source>
</evidence>
<dbReference type="InterPro" id="IPR038221">
    <property type="entry name" value="YidC_periplasmic_sf"/>
</dbReference>
<organism evidence="16 17">
    <name type="scientific">Candidatus Aphodosoma intestinipullorum</name>
    <dbReference type="NCBI Taxonomy" id="2840674"/>
    <lineage>
        <taxon>Bacteria</taxon>
        <taxon>Pseudomonadati</taxon>
        <taxon>Bacteroidota</taxon>
        <taxon>Bacteroidia</taxon>
        <taxon>Bacteroidales</taxon>
        <taxon>Candidatus Aphodosoma</taxon>
    </lineage>
</organism>
<evidence type="ECO:0000256" key="12">
    <source>
        <dbReference type="ARBA" id="ARBA00033342"/>
    </source>
</evidence>
<proteinExistence type="inferred from homology"/>
<keyword evidence="7 13" id="KW-0653">Protein transport</keyword>
<dbReference type="GO" id="GO:0032977">
    <property type="term" value="F:membrane insertase activity"/>
    <property type="evidence" value="ECO:0007669"/>
    <property type="project" value="InterPro"/>
</dbReference>
<dbReference type="NCBIfam" id="TIGR03593">
    <property type="entry name" value="yidC_nterm"/>
    <property type="match status" value="1"/>
</dbReference>
<feature type="transmembrane region" description="Helical" evidence="13">
    <location>
        <begin position="6"/>
        <end position="23"/>
    </location>
</feature>
<feature type="transmembrane region" description="Helical" evidence="13">
    <location>
        <begin position="383"/>
        <end position="403"/>
    </location>
</feature>
<dbReference type="HAMAP" id="MF_01810">
    <property type="entry name" value="YidC_type1"/>
    <property type="match status" value="1"/>
</dbReference>